<feature type="non-terminal residue" evidence="1">
    <location>
        <position position="1"/>
    </location>
</feature>
<evidence type="ECO:0000313" key="2">
    <source>
        <dbReference type="Proteomes" id="UP000831701"/>
    </source>
</evidence>
<gene>
    <name evidence="1" type="ORF">L3Q82_015694</name>
</gene>
<proteinExistence type="predicted"/>
<dbReference type="Proteomes" id="UP000831701">
    <property type="component" value="Chromosome 19"/>
</dbReference>
<organism evidence="1 2">
    <name type="scientific">Scortum barcoo</name>
    <name type="common">barcoo grunter</name>
    <dbReference type="NCBI Taxonomy" id="214431"/>
    <lineage>
        <taxon>Eukaryota</taxon>
        <taxon>Metazoa</taxon>
        <taxon>Chordata</taxon>
        <taxon>Craniata</taxon>
        <taxon>Vertebrata</taxon>
        <taxon>Euteleostomi</taxon>
        <taxon>Actinopterygii</taxon>
        <taxon>Neopterygii</taxon>
        <taxon>Teleostei</taxon>
        <taxon>Neoteleostei</taxon>
        <taxon>Acanthomorphata</taxon>
        <taxon>Eupercaria</taxon>
        <taxon>Centrarchiformes</taxon>
        <taxon>Terapontoidei</taxon>
        <taxon>Terapontidae</taxon>
        <taxon>Scortum</taxon>
    </lineage>
</organism>
<evidence type="ECO:0000313" key="1">
    <source>
        <dbReference type="EMBL" id="KAI3357242.1"/>
    </source>
</evidence>
<comment type="caution">
    <text evidence="1">The sequence shown here is derived from an EMBL/GenBank/DDBJ whole genome shotgun (WGS) entry which is preliminary data.</text>
</comment>
<protein>
    <submittedName>
        <fullName evidence="1">Uncharacterized protein</fullName>
    </submittedName>
</protein>
<dbReference type="EMBL" id="CM041549">
    <property type="protein sequence ID" value="KAI3357242.1"/>
    <property type="molecule type" value="Genomic_DNA"/>
</dbReference>
<reference evidence="1" key="1">
    <citation type="submission" date="2022-04" db="EMBL/GenBank/DDBJ databases">
        <title>Jade perch genome.</title>
        <authorList>
            <person name="Chao B."/>
        </authorList>
    </citation>
    <scope>NUCLEOTIDE SEQUENCE</scope>
    <source>
        <strain evidence="1">CB-2022</strain>
    </source>
</reference>
<name>A0ACB8VNP8_9TELE</name>
<keyword evidence="2" id="KW-1185">Reference proteome</keyword>
<sequence length="111" mass="12679">REASRALLSLKQRNRRVVDYAIEFRTLAADSGWNEAAINDAFVSGLTEKLNDITIKNCYPLPVISSAFELLQQAKIFTKLDLRNTYHLVRIREGDEGSTLLMDTTNIWSYL</sequence>
<accession>A0ACB8VNP8</accession>